<dbReference type="InterPro" id="IPR050106">
    <property type="entry name" value="HistidinolP_aminotransfase"/>
</dbReference>
<dbReference type="GO" id="GO:0004400">
    <property type="term" value="F:histidinol-phosphate transaminase activity"/>
    <property type="evidence" value="ECO:0007669"/>
    <property type="project" value="UniProtKB-UniRule"/>
</dbReference>
<proteinExistence type="inferred from homology"/>
<evidence type="ECO:0000313" key="11">
    <source>
        <dbReference type="EMBL" id="AOO64055.1"/>
    </source>
</evidence>
<dbReference type="NCBIfam" id="TIGR01141">
    <property type="entry name" value="hisC"/>
    <property type="match status" value="1"/>
</dbReference>
<dbReference type="InterPro" id="IPR015424">
    <property type="entry name" value="PyrdxlP-dep_Trfase"/>
</dbReference>
<keyword evidence="7 9" id="KW-0663">Pyridoxal phosphate</keyword>
<sequence length="366" mass="40807">MQFNGVLANLKTYEAGKPIELVVREYGIEAKDVIKLASNENPRGCSPKVIEAVRAEAVHMNRYPDDSMYELKESLAKKYHVEDKNIIIGSGSDQVIEIAIHAKANANTKVLMAGITFAMYEIYALQTGAKVLRTPSAQHNLKEMLEIYKANKDISIIMLCIPNNPLGECLDAKDVYAFLDQIDKETLVVVDAAYLEYARFKDPVKNIDAQELITKYPNAIYTGTFSKAYGLGGMRCGYGIAQPEIIQTFLKLRAPFNITNLTLKAAIVALSDEAFMDASVKENFEQMSAYEAFAKELGFKVIESYTNFIVLEFDASKNSGAIAQKLMEKGIIVRNLGSYGMNAIRVTIGTPEQNARFFELFKTIYM</sequence>
<reference evidence="12" key="1">
    <citation type="submission" date="2016-08" db="EMBL/GenBank/DDBJ databases">
        <title>Complete genome sequence of the organohalide-respiring Epsilonproteobacterium Sulfurospirillum halorespirans.</title>
        <authorList>
            <person name="Goris T."/>
            <person name="Zimmermann J."/>
            <person name="Schenz B."/>
            <person name="Lemos M."/>
            <person name="Hackermueller J."/>
            <person name="Diekert G."/>
        </authorList>
    </citation>
    <scope>NUCLEOTIDE SEQUENCE [LARGE SCALE GENOMIC DNA]</scope>
    <source>
        <strain>DSM 13726</strain>
        <strain evidence="12">PCE-M2</strain>
    </source>
</reference>
<comment type="subunit">
    <text evidence="4 9">Homodimer.</text>
</comment>
<dbReference type="InterPro" id="IPR005861">
    <property type="entry name" value="HisP_aminotrans"/>
</dbReference>
<keyword evidence="5 9" id="KW-0032">Aminotransferase</keyword>
<comment type="cofactor">
    <cofactor evidence="1 9">
        <name>pyridoxal 5'-phosphate</name>
        <dbReference type="ChEBI" id="CHEBI:597326"/>
    </cofactor>
</comment>
<evidence type="ECO:0000256" key="1">
    <source>
        <dbReference type="ARBA" id="ARBA00001933"/>
    </source>
</evidence>
<comment type="similarity">
    <text evidence="3 9">Belongs to the class-II pyridoxal-phosphate-dependent aminotransferase family. Histidinol-phosphate aminotransferase subfamily.</text>
</comment>
<keyword evidence="6 9" id="KW-0808">Transferase</keyword>
<dbReference type="GO" id="GO:0000105">
    <property type="term" value="P:L-histidine biosynthetic process"/>
    <property type="evidence" value="ECO:0007669"/>
    <property type="project" value="UniProtKB-UniRule"/>
</dbReference>
<evidence type="ECO:0000259" key="10">
    <source>
        <dbReference type="Pfam" id="PF00155"/>
    </source>
</evidence>
<keyword evidence="9" id="KW-0028">Amino-acid biosynthesis</keyword>
<evidence type="ECO:0000256" key="8">
    <source>
        <dbReference type="ARBA" id="ARBA00047481"/>
    </source>
</evidence>
<comment type="catalytic activity">
    <reaction evidence="8 9">
        <text>L-histidinol phosphate + 2-oxoglutarate = 3-(imidazol-4-yl)-2-oxopropyl phosphate + L-glutamate</text>
        <dbReference type="Rhea" id="RHEA:23744"/>
        <dbReference type="ChEBI" id="CHEBI:16810"/>
        <dbReference type="ChEBI" id="CHEBI:29985"/>
        <dbReference type="ChEBI" id="CHEBI:57766"/>
        <dbReference type="ChEBI" id="CHEBI:57980"/>
        <dbReference type="EC" id="2.6.1.9"/>
    </reaction>
</comment>
<dbReference type="HAMAP" id="MF_01023">
    <property type="entry name" value="HisC_aminotrans_2"/>
    <property type="match status" value="1"/>
</dbReference>
<dbReference type="RefSeq" id="WP_069477032.1">
    <property type="nucleotide sequence ID" value="NZ_CP017111.1"/>
</dbReference>
<evidence type="ECO:0000256" key="4">
    <source>
        <dbReference type="ARBA" id="ARBA00011738"/>
    </source>
</evidence>
<dbReference type="InterPro" id="IPR015421">
    <property type="entry name" value="PyrdxlP-dep_Trfase_major"/>
</dbReference>
<evidence type="ECO:0000256" key="6">
    <source>
        <dbReference type="ARBA" id="ARBA00022679"/>
    </source>
</evidence>
<dbReference type="InterPro" id="IPR015422">
    <property type="entry name" value="PyrdxlP-dep_Trfase_small"/>
</dbReference>
<dbReference type="UniPathway" id="UPA00031">
    <property type="reaction ID" value="UER00012"/>
</dbReference>
<dbReference type="PATRIC" id="fig|1193502.14.peg.263"/>
<evidence type="ECO:0000313" key="12">
    <source>
        <dbReference type="Proteomes" id="UP000094609"/>
    </source>
</evidence>
<evidence type="ECO:0000256" key="2">
    <source>
        <dbReference type="ARBA" id="ARBA00005011"/>
    </source>
</evidence>
<evidence type="ECO:0000256" key="9">
    <source>
        <dbReference type="HAMAP-Rule" id="MF_01023"/>
    </source>
</evidence>
<dbReference type="Gene3D" id="3.40.640.10">
    <property type="entry name" value="Type I PLP-dependent aspartate aminotransferase-like (Major domain)"/>
    <property type="match status" value="1"/>
</dbReference>
<dbReference type="SUPFAM" id="SSF53383">
    <property type="entry name" value="PLP-dependent transferases"/>
    <property type="match status" value="1"/>
</dbReference>
<dbReference type="Gene3D" id="3.90.1150.10">
    <property type="entry name" value="Aspartate Aminotransferase, domain 1"/>
    <property type="match status" value="1"/>
</dbReference>
<dbReference type="Proteomes" id="UP000094609">
    <property type="component" value="Chromosome"/>
</dbReference>
<name>A0A1D7TGC6_9BACT</name>
<feature type="modified residue" description="N6-(pyridoxal phosphate)lysine" evidence="9">
    <location>
        <position position="227"/>
    </location>
</feature>
<protein>
    <recommendedName>
        <fullName evidence="9">Histidinol-phosphate aminotransferase</fullName>
        <ecNumber evidence="9">2.6.1.9</ecNumber>
    </recommendedName>
    <alternativeName>
        <fullName evidence="9">Imidazole acetol-phosphate transaminase</fullName>
    </alternativeName>
</protein>
<dbReference type="InterPro" id="IPR001917">
    <property type="entry name" value="Aminotrans_II_pyridoxalP_BS"/>
</dbReference>
<dbReference type="STRING" id="1193502.SHALO_0258"/>
<evidence type="ECO:0000256" key="7">
    <source>
        <dbReference type="ARBA" id="ARBA00022898"/>
    </source>
</evidence>
<dbReference type="CDD" id="cd00609">
    <property type="entry name" value="AAT_like"/>
    <property type="match status" value="1"/>
</dbReference>
<gene>
    <name evidence="9" type="primary">hisC</name>
    <name evidence="11" type="ORF">SHALO_0258</name>
</gene>
<organism evidence="11 12">
    <name type="scientific">Sulfurospirillum halorespirans DSM 13726</name>
    <dbReference type="NCBI Taxonomy" id="1193502"/>
    <lineage>
        <taxon>Bacteria</taxon>
        <taxon>Pseudomonadati</taxon>
        <taxon>Campylobacterota</taxon>
        <taxon>Epsilonproteobacteria</taxon>
        <taxon>Campylobacterales</taxon>
        <taxon>Sulfurospirillaceae</taxon>
        <taxon>Sulfurospirillum</taxon>
    </lineage>
</organism>
<dbReference type="InterPro" id="IPR004839">
    <property type="entry name" value="Aminotransferase_I/II_large"/>
</dbReference>
<dbReference type="PANTHER" id="PTHR43643:SF3">
    <property type="entry name" value="HISTIDINOL-PHOSPHATE AMINOTRANSFERASE"/>
    <property type="match status" value="1"/>
</dbReference>
<dbReference type="KEGG" id="shal:SHALO_0258"/>
<dbReference type="Pfam" id="PF00155">
    <property type="entry name" value="Aminotran_1_2"/>
    <property type="match status" value="1"/>
</dbReference>
<dbReference type="PROSITE" id="PS00599">
    <property type="entry name" value="AA_TRANSFER_CLASS_2"/>
    <property type="match status" value="1"/>
</dbReference>
<evidence type="ECO:0000256" key="5">
    <source>
        <dbReference type="ARBA" id="ARBA00022576"/>
    </source>
</evidence>
<dbReference type="AlphaFoldDB" id="A0A1D7TGC6"/>
<accession>A0A1D7TGC6</accession>
<dbReference type="PANTHER" id="PTHR43643">
    <property type="entry name" value="HISTIDINOL-PHOSPHATE AMINOTRANSFERASE 2"/>
    <property type="match status" value="1"/>
</dbReference>
<dbReference type="EMBL" id="CP017111">
    <property type="protein sequence ID" value="AOO64055.1"/>
    <property type="molecule type" value="Genomic_DNA"/>
</dbReference>
<comment type="pathway">
    <text evidence="2 9">Amino-acid biosynthesis; L-histidine biosynthesis; L-histidine from 5-phospho-alpha-D-ribose 1-diphosphate: step 7/9.</text>
</comment>
<dbReference type="EC" id="2.6.1.9" evidence="9"/>
<feature type="domain" description="Aminotransferase class I/classII large" evidence="10">
    <location>
        <begin position="31"/>
        <end position="358"/>
    </location>
</feature>
<keyword evidence="9" id="KW-0368">Histidine biosynthesis</keyword>
<evidence type="ECO:0000256" key="3">
    <source>
        <dbReference type="ARBA" id="ARBA00007970"/>
    </source>
</evidence>
<keyword evidence="12" id="KW-1185">Reference proteome</keyword>
<dbReference type="GO" id="GO:0030170">
    <property type="term" value="F:pyridoxal phosphate binding"/>
    <property type="evidence" value="ECO:0007669"/>
    <property type="project" value="InterPro"/>
</dbReference>